<dbReference type="InterPro" id="IPR014757">
    <property type="entry name" value="Tscrpt_reg_IclR_C"/>
</dbReference>
<dbReference type="Proteomes" id="UP001156881">
    <property type="component" value="Unassembled WGS sequence"/>
</dbReference>
<keyword evidence="1" id="KW-0805">Transcription regulation</keyword>
<evidence type="ECO:0000256" key="2">
    <source>
        <dbReference type="ARBA" id="ARBA00023125"/>
    </source>
</evidence>
<dbReference type="InterPro" id="IPR050707">
    <property type="entry name" value="HTH_MetabolicPath_Reg"/>
</dbReference>
<reference evidence="6" key="4">
    <citation type="submission" date="2023-01" db="EMBL/GenBank/DDBJ databases">
        <title>Draft genome sequence of Methylobacterium brachythecii strain NBRC 107710.</title>
        <authorList>
            <person name="Sun Q."/>
            <person name="Mori K."/>
        </authorList>
    </citation>
    <scope>NUCLEOTIDE SEQUENCE</scope>
    <source>
        <strain evidence="6">NBRC 107710</strain>
    </source>
</reference>
<keyword evidence="9" id="KW-1185">Reference proteome</keyword>
<evidence type="ECO:0000313" key="6">
    <source>
        <dbReference type="EMBL" id="GLS45988.1"/>
    </source>
</evidence>
<dbReference type="AlphaFoldDB" id="A0A7W6AL63"/>
<dbReference type="InterPro" id="IPR029016">
    <property type="entry name" value="GAF-like_dom_sf"/>
</dbReference>
<evidence type="ECO:0000313" key="8">
    <source>
        <dbReference type="Proteomes" id="UP000517759"/>
    </source>
</evidence>
<reference evidence="9" key="2">
    <citation type="journal article" date="2019" name="Int. J. Syst. Evol. Microbiol.">
        <title>The Global Catalogue of Microorganisms (GCM) 10K type strain sequencing project: providing services to taxonomists for standard genome sequencing and annotation.</title>
        <authorList>
            <consortium name="The Broad Institute Genomics Platform"/>
            <consortium name="The Broad Institute Genome Sequencing Center for Infectious Disease"/>
            <person name="Wu L."/>
            <person name="Ma J."/>
        </authorList>
    </citation>
    <scope>NUCLEOTIDE SEQUENCE [LARGE SCALE GENOMIC DNA]</scope>
    <source>
        <strain evidence="9">NBRC 107710</strain>
    </source>
</reference>
<dbReference type="GO" id="GO:0045892">
    <property type="term" value="P:negative regulation of DNA-templated transcription"/>
    <property type="evidence" value="ECO:0007669"/>
    <property type="project" value="TreeGrafter"/>
</dbReference>
<dbReference type="PROSITE" id="PS51078">
    <property type="entry name" value="ICLR_ED"/>
    <property type="match status" value="1"/>
</dbReference>
<keyword evidence="2" id="KW-0238">DNA-binding</keyword>
<dbReference type="InterPro" id="IPR005471">
    <property type="entry name" value="Tscrpt_reg_IclR_N"/>
</dbReference>
<name>A0A7W6AL63_9HYPH</name>
<dbReference type="PANTHER" id="PTHR30136:SF24">
    <property type="entry name" value="HTH-TYPE TRANSCRIPTIONAL REPRESSOR ALLR"/>
    <property type="match status" value="1"/>
</dbReference>
<dbReference type="SUPFAM" id="SSF46785">
    <property type="entry name" value="Winged helix' DNA-binding domain"/>
    <property type="match status" value="1"/>
</dbReference>
<gene>
    <name evidence="6" type="ORF">GCM10007884_39790</name>
    <name evidence="7" type="ORF">GGR33_002711</name>
</gene>
<evidence type="ECO:0000259" key="5">
    <source>
        <dbReference type="PROSITE" id="PS51078"/>
    </source>
</evidence>
<evidence type="ECO:0000313" key="7">
    <source>
        <dbReference type="EMBL" id="MBB3903209.1"/>
    </source>
</evidence>
<dbReference type="Gene3D" id="1.10.10.10">
    <property type="entry name" value="Winged helix-like DNA-binding domain superfamily/Winged helix DNA-binding domain"/>
    <property type="match status" value="1"/>
</dbReference>
<dbReference type="SMART" id="SM00346">
    <property type="entry name" value="HTH_ICLR"/>
    <property type="match status" value="1"/>
</dbReference>
<dbReference type="GO" id="GO:0003700">
    <property type="term" value="F:DNA-binding transcription factor activity"/>
    <property type="evidence" value="ECO:0007669"/>
    <property type="project" value="TreeGrafter"/>
</dbReference>
<proteinExistence type="predicted"/>
<dbReference type="PANTHER" id="PTHR30136">
    <property type="entry name" value="HELIX-TURN-HELIX TRANSCRIPTIONAL REGULATOR, ICLR FAMILY"/>
    <property type="match status" value="1"/>
</dbReference>
<dbReference type="EMBL" id="BSPG01000031">
    <property type="protein sequence ID" value="GLS45988.1"/>
    <property type="molecule type" value="Genomic_DNA"/>
</dbReference>
<dbReference type="NCBIfam" id="NF045644">
    <property type="entry name" value="TransRegBhcR"/>
    <property type="match status" value="1"/>
</dbReference>
<dbReference type="SUPFAM" id="SSF55781">
    <property type="entry name" value="GAF domain-like"/>
    <property type="match status" value="1"/>
</dbReference>
<dbReference type="PROSITE" id="PS51077">
    <property type="entry name" value="HTH_ICLR"/>
    <property type="match status" value="1"/>
</dbReference>
<dbReference type="Proteomes" id="UP000517759">
    <property type="component" value="Unassembled WGS sequence"/>
</dbReference>
<accession>A0A7W6AL63</accession>
<dbReference type="GO" id="GO:0003677">
    <property type="term" value="F:DNA binding"/>
    <property type="evidence" value="ECO:0007669"/>
    <property type="project" value="UniProtKB-KW"/>
</dbReference>
<evidence type="ECO:0000256" key="3">
    <source>
        <dbReference type="ARBA" id="ARBA00023163"/>
    </source>
</evidence>
<dbReference type="InterPro" id="IPR054844">
    <property type="entry name" value="TransRegBhcR"/>
</dbReference>
<dbReference type="Pfam" id="PF01614">
    <property type="entry name" value="IclR_C"/>
    <property type="match status" value="1"/>
</dbReference>
<protein>
    <submittedName>
        <fullName evidence="7">IclR family acetate operon transcriptional repressor</fullName>
    </submittedName>
    <submittedName>
        <fullName evidence="6">IclR family transcriptional regulator</fullName>
    </submittedName>
</protein>
<dbReference type="Pfam" id="PF09339">
    <property type="entry name" value="HTH_IclR"/>
    <property type="match status" value="1"/>
</dbReference>
<feature type="domain" description="HTH iclR-type" evidence="4">
    <location>
        <begin position="23"/>
        <end position="84"/>
    </location>
</feature>
<feature type="domain" description="IclR-ED" evidence="5">
    <location>
        <begin position="85"/>
        <end position="268"/>
    </location>
</feature>
<evidence type="ECO:0000256" key="1">
    <source>
        <dbReference type="ARBA" id="ARBA00023015"/>
    </source>
</evidence>
<organism evidence="7 8">
    <name type="scientific">Methylobacterium brachythecii</name>
    <dbReference type="NCBI Taxonomy" id="1176177"/>
    <lineage>
        <taxon>Bacteria</taxon>
        <taxon>Pseudomonadati</taxon>
        <taxon>Pseudomonadota</taxon>
        <taxon>Alphaproteobacteria</taxon>
        <taxon>Hyphomicrobiales</taxon>
        <taxon>Methylobacteriaceae</taxon>
        <taxon>Methylobacterium</taxon>
    </lineage>
</organism>
<dbReference type="InterPro" id="IPR036390">
    <property type="entry name" value="WH_DNA-bd_sf"/>
</dbReference>
<dbReference type="RefSeq" id="WP_183505897.1">
    <property type="nucleotide sequence ID" value="NZ_BSPG01000031.1"/>
</dbReference>
<dbReference type="EMBL" id="JACIDN010000004">
    <property type="protein sequence ID" value="MBB3903209.1"/>
    <property type="molecule type" value="Genomic_DNA"/>
</dbReference>
<sequence>MSKQIRRRGRPKNILPPQALPGIQALDRALDVLEALATHDGVTLTELAGLLTQSTATMHRVLAALERRQYVEVNPERQEWFVGPEAFRLGSAFLRNSNIVERSRTVMRDLVAKTGETSNLGVEREGVVLFVSQMETQETIRAFIPPGTKSPLHASGIGKALLSAFDEARLDAFIAAAHLTRFTDRTIAGPEQLRREVLNIREAGYALDDEERTIGMRCVAAAIHDAYGEAVAGISVSGPTVRMPDAKVRQIGTWVAQAAADVSRRLGAAHHVGVQSAE</sequence>
<reference evidence="7 8" key="3">
    <citation type="submission" date="2020-08" db="EMBL/GenBank/DDBJ databases">
        <title>Genomic Encyclopedia of Type Strains, Phase IV (KMG-IV): sequencing the most valuable type-strain genomes for metagenomic binning, comparative biology and taxonomic classification.</title>
        <authorList>
            <person name="Goeker M."/>
        </authorList>
    </citation>
    <scope>NUCLEOTIDE SEQUENCE [LARGE SCALE GENOMIC DNA]</scope>
    <source>
        <strain evidence="7 8">DSM 24105</strain>
    </source>
</reference>
<keyword evidence="3" id="KW-0804">Transcription</keyword>
<comment type="caution">
    <text evidence="7">The sequence shown here is derived from an EMBL/GenBank/DDBJ whole genome shotgun (WGS) entry which is preliminary data.</text>
</comment>
<evidence type="ECO:0000259" key="4">
    <source>
        <dbReference type="PROSITE" id="PS51077"/>
    </source>
</evidence>
<dbReference type="Gene3D" id="3.30.450.40">
    <property type="match status" value="1"/>
</dbReference>
<dbReference type="InterPro" id="IPR036388">
    <property type="entry name" value="WH-like_DNA-bd_sf"/>
</dbReference>
<evidence type="ECO:0000313" key="9">
    <source>
        <dbReference type="Proteomes" id="UP001156881"/>
    </source>
</evidence>
<reference evidence="6" key="1">
    <citation type="journal article" date="2014" name="Int. J. Syst. Evol. Microbiol.">
        <title>Complete genome of a new Firmicutes species belonging to the dominant human colonic microbiota ('Ruminococcus bicirculans') reveals two chromosomes and a selective capacity to utilize plant glucans.</title>
        <authorList>
            <consortium name="NISC Comparative Sequencing Program"/>
            <person name="Wegmann U."/>
            <person name="Louis P."/>
            <person name="Goesmann A."/>
            <person name="Henrissat B."/>
            <person name="Duncan S.H."/>
            <person name="Flint H.J."/>
        </authorList>
    </citation>
    <scope>NUCLEOTIDE SEQUENCE</scope>
    <source>
        <strain evidence="6">NBRC 107710</strain>
    </source>
</reference>